<keyword evidence="3" id="KW-1185">Reference proteome</keyword>
<dbReference type="AlphaFoldDB" id="A0A5N5MFS1"/>
<reference evidence="2 3" key="1">
    <citation type="submission" date="2019-06" db="EMBL/GenBank/DDBJ databases">
        <title>A chromosome-scale genome assembly of the striped catfish, Pangasianodon hypophthalmus.</title>
        <authorList>
            <person name="Wen M."/>
            <person name="Zahm M."/>
            <person name="Roques C."/>
            <person name="Cabau C."/>
            <person name="Klopp C."/>
            <person name="Donnadieu C."/>
            <person name="Jouanno E."/>
            <person name="Avarre J.-C."/>
            <person name="Campet M."/>
            <person name="Ha T.T.T."/>
            <person name="Dugue R."/>
            <person name="Lampietro C."/>
            <person name="Louis A."/>
            <person name="Herpin A."/>
            <person name="Echchiki A."/>
            <person name="Berthelot C."/>
            <person name="Parey E."/>
            <person name="Roest-Crollius H."/>
            <person name="Braasch I."/>
            <person name="Postlethwait J."/>
            <person name="Bobe J."/>
            <person name="Montfort J."/>
            <person name="Bouchez O."/>
            <person name="Begum T."/>
            <person name="Schartl M."/>
            <person name="Guiguen Y."/>
        </authorList>
    </citation>
    <scope>NUCLEOTIDE SEQUENCE [LARGE SCALE GENOMIC DNA]</scope>
    <source>
        <strain evidence="2 3">Indonesia</strain>
        <tissue evidence="2">Blood</tissue>
    </source>
</reference>
<keyword evidence="1" id="KW-0812">Transmembrane</keyword>
<accession>A0A5N5MFS1</accession>
<name>A0A5N5MFS1_PANHP</name>
<comment type="caution">
    <text evidence="2">The sequence shown here is derived from an EMBL/GenBank/DDBJ whole genome shotgun (WGS) entry which is preliminary data.</text>
</comment>
<evidence type="ECO:0000313" key="3">
    <source>
        <dbReference type="Proteomes" id="UP000327468"/>
    </source>
</evidence>
<keyword evidence="1" id="KW-1133">Transmembrane helix</keyword>
<evidence type="ECO:0000313" key="2">
    <source>
        <dbReference type="EMBL" id="KAB5554025.1"/>
    </source>
</evidence>
<protein>
    <submittedName>
        <fullName evidence="2">Uncharacterized protein</fullName>
    </submittedName>
</protein>
<gene>
    <name evidence="2" type="ORF">PHYPO_G00045350</name>
</gene>
<dbReference type="EMBL" id="VFJC01000014">
    <property type="protein sequence ID" value="KAB5554025.1"/>
    <property type="molecule type" value="Genomic_DNA"/>
</dbReference>
<proteinExistence type="predicted"/>
<dbReference type="Proteomes" id="UP000327468">
    <property type="component" value="Chromosome 13"/>
</dbReference>
<keyword evidence="1" id="KW-0472">Membrane</keyword>
<evidence type="ECO:0000256" key="1">
    <source>
        <dbReference type="SAM" id="Phobius"/>
    </source>
</evidence>
<organism evidence="2 3">
    <name type="scientific">Pangasianodon hypophthalmus</name>
    <name type="common">Striped catfish</name>
    <name type="synonym">Helicophagus hypophthalmus</name>
    <dbReference type="NCBI Taxonomy" id="310915"/>
    <lineage>
        <taxon>Eukaryota</taxon>
        <taxon>Metazoa</taxon>
        <taxon>Chordata</taxon>
        <taxon>Craniata</taxon>
        <taxon>Vertebrata</taxon>
        <taxon>Euteleostomi</taxon>
        <taxon>Actinopterygii</taxon>
        <taxon>Neopterygii</taxon>
        <taxon>Teleostei</taxon>
        <taxon>Ostariophysi</taxon>
        <taxon>Siluriformes</taxon>
        <taxon>Pangasiidae</taxon>
        <taxon>Pangasianodon</taxon>
    </lineage>
</organism>
<sequence>MACSALWCQLKELQCIQNALKLQMWLLLLYIYVMFVNNLKIVICTIPIRYVCEQRIREEVSKLCKPTGKGNGGSVVTAVGYRSEGCEFKSQNDQAFPQLDLVSIVTLNKSNNQMIKCK</sequence>
<feature type="transmembrane region" description="Helical" evidence="1">
    <location>
        <begin position="25"/>
        <end position="48"/>
    </location>
</feature>